<dbReference type="GO" id="GO:0034399">
    <property type="term" value="C:nuclear periphery"/>
    <property type="evidence" value="ECO:0007669"/>
    <property type="project" value="TreeGrafter"/>
</dbReference>
<dbReference type="SUPFAM" id="SSF50978">
    <property type="entry name" value="WD40 repeat-like"/>
    <property type="match status" value="1"/>
</dbReference>
<evidence type="ECO:0000256" key="6">
    <source>
        <dbReference type="PROSITE-ProRule" id="PRU00221"/>
    </source>
</evidence>
<gene>
    <name evidence="9" type="ORF">LUZ63_007144</name>
</gene>
<evidence type="ECO:0000259" key="7">
    <source>
        <dbReference type="Pfam" id="PF12894"/>
    </source>
</evidence>
<dbReference type="PANTHER" id="PTHR13260">
    <property type="entry name" value="ANAPHASE PROMOTING COMPLEX SUBUNIT 4 APC4"/>
    <property type="match status" value="1"/>
</dbReference>
<evidence type="ECO:0000256" key="4">
    <source>
        <dbReference type="ARBA" id="ARBA00022786"/>
    </source>
</evidence>
<dbReference type="Gene3D" id="2.130.10.10">
    <property type="entry name" value="YVTN repeat-like/Quinoprotein amine dehydrogenase"/>
    <property type="match status" value="1"/>
</dbReference>
<dbReference type="Proteomes" id="UP001151287">
    <property type="component" value="Unassembled WGS sequence"/>
</dbReference>
<dbReference type="EMBL" id="JAMQYH010000002">
    <property type="protein sequence ID" value="KAJ1698632.1"/>
    <property type="molecule type" value="Genomic_DNA"/>
</dbReference>
<evidence type="ECO:0000256" key="3">
    <source>
        <dbReference type="ARBA" id="ARBA00022776"/>
    </source>
</evidence>
<keyword evidence="4" id="KW-0833">Ubl conjugation pathway</keyword>
<dbReference type="InterPro" id="IPR001680">
    <property type="entry name" value="WD40_rpt"/>
</dbReference>
<keyword evidence="10" id="KW-1185">Reference proteome</keyword>
<keyword evidence="3" id="KW-0498">Mitosis</keyword>
<dbReference type="SMART" id="SM00320">
    <property type="entry name" value="WD40"/>
    <property type="match status" value="3"/>
</dbReference>
<evidence type="ECO:0000313" key="10">
    <source>
        <dbReference type="Proteomes" id="UP001151287"/>
    </source>
</evidence>
<dbReference type="Pfam" id="PF12896">
    <property type="entry name" value="ANAPC4"/>
    <property type="match status" value="1"/>
</dbReference>
<feature type="domain" description="Anaphase-promoting complex subunit 4 long" evidence="8">
    <location>
        <begin position="266"/>
        <end position="465"/>
    </location>
</feature>
<dbReference type="GO" id="GO:0051301">
    <property type="term" value="P:cell division"/>
    <property type="evidence" value="ECO:0007669"/>
    <property type="project" value="UniProtKB-KW"/>
</dbReference>
<feature type="domain" description="Anaphase-promoting complex subunit 4-like WD40" evidence="7">
    <location>
        <begin position="41"/>
        <end position="126"/>
    </location>
</feature>
<name>A0A9Q0CRX2_9POAL</name>
<keyword evidence="2" id="KW-0132">Cell division</keyword>
<dbReference type="InterPro" id="IPR024790">
    <property type="entry name" value="APC4_long_dom"/>
</dbReference>
<accession>A0A9Q0CRX2</accession>
<dbReference type="PROSITE" id="PS50082">
    <property type="entry name" value="WD_REPEATS_2"/>
    <property type="match status" value="1"/>
</dbReference>
<dbReference type="Pfam" id="PF12894">
    <property type="entry name" value="ANAPC4_WD40"/>
    <property type="match status" value="1"/>
</dbReference>
<dbReference type="GO" id="GO:0070979">
    <property type="term" value="P:protein K11-linked ubiquitination"/>
    <property type="evidence" value="ECO:0007669"/>
    <property type="project" value="TreeGrafter"/>
</dbReference>
<evidence type="ECO:0000313" key="9">
    <source>
        <dbReference type="EMBL" id="KAJ1698632.1"/>
    </source>
</evidence>
<dbReference type="InterPro" id="IPR015943">
    <property type="entry name" value="WD40/YVTN_repeat-like_dom_sf"/>
</dbReference>
<dbReference type="GO" id="GO:0031145">
    <property type="term" value="P:anaphase-promoting complex-dependent catabolic process"/>
    <property type="evidence" value="ECO:0007669"/>
    <property type="project" value="InterPro"/>
</dbReference>
<keyword evidence="5" id="KW-0131">Cell cycle</keyword>
<feature type="repeat" description="WD" evidence="6">
    <location>
        <begin position="77"/>
        <end position="111"/>
    </location>
</feature>
<proteinExistence type="predicted"/>
<evidence type="ECO:0000259" key="8">
    <source>
        <dbReference type="Pfam" id="PF12896"/>
    </source>
</evidence>
<protein>
    <recommendedName>
        <fullName evidence="1">Anaphase-promoting complex subunit 4</fullName>
    </recommendedName>
</protein>
<keyword evidence="6" id="KW-0853">WD repeat</keyword>
<sequence length="775" mass="86763">MEEEVEEVEMKSVGEQTEASGSIPFQLQFDKPVPFQVKMAEWNPEKDLLAIVTDESKVLLHRFNWQRLWTIIPGKSITSLCWSPDGKLIALGTEDGSVFLHDVENGKMLRSMRTHDAAVICLNWEEDALKAVDRDRHFVYEDRTTRFFPPPPRVPRIPGLSDGDLEETTQQLSSVSCQRFNILCSGDRDGCICFSIFGIFPIGKINIHNILLPNHLGTNYQYQLKNASISKVALSRDLCRLEVLCFGELIELGASPKHNDTLVGFHCLNLDTSIFLNKKNELHQVAQQASNIEDVVEVVRASISVMSKQWTDAMSLFKSKFQAIASLIAEHGLDSNSQDEFLSLLLGVRTSPALQQFLLNTLGEAGVKRLSKTVDNTGKEVRTVLNEHLQPALEIIGFRVGELRGLSRWRARFKSVGLDEKLMDNVTETAGMLLIQAERFSRVLTIVLFLFQNFFNWVLKCTKILLQEPTDQVQQANSELVVVFLKFLLQSDPVEQLLEAKYSVEVDMETMKRIEQLVAFGGYTDVTFLERTLASECNKLEQCLKEAFLMPFTAVSETVACKGLAPLFPVASPAPSTSLPIPMSIHYYKDEVDRASEIDKASPNLTDYTCFKVLDGSLGLKNCIGIVRGFMSAGLSSSVNTEESCLDAVLVHLPDQYECVDLSLYKENQIVLLLNDLQSNSETAEGSLMVMMQASDLPFVSVSLSMSDNIFFLHQLEDSMMNLDLDIGKFRAIPHHVTVPLAVSASRGLACVFSSKRHALVYILDEDEDEVSEME</sequence>
<dbReference type="InterPro" id="IPR036322">
    <property type="entry name" value="WD40_repeat_dom_sf"/>
</dbReference>
<evidence type="ECO:0000256" key="1">
    <source>
        <dbReference type="ARBA" id="ARBA00016067"/>
    </source>
</evidence>
<dbReference type="OrthoDB" id="2110451at2759"/>
<reference evidence="9" key="1">
    <citation type="journal article" date="2022" name="Cell">
        <title>Repeat-based holocentromeres influence genome architecture and karyotype evolution.</title>
        <authorList>
            <person name="Hofstatter P.G."/>
            <person name="Thangavel G."/>
            <person name="Lux T."/>
            <person name="Neumann P."/>
            <person name="Vondrak T."/>
            <person name="Novak P."/>
            <person name="Zhang M."/>
            <person name="Costa L."/>
            <person name="Castellani M."/>
            <person name="Scott A."/>
            <person name="Toegelov H."/>
            <person name="Fuchs J."/>
            <person name="Mata-Sucre Y."/>
            <person name="Dias Y."/>
            <person name="Vanzela A.L.L."/>
            <person name="Huettel B."/>
            <person name="Almeida C.C.S."/>
            <person name="Simkova H."/>
            <person name="Souza G."/>
            <person name="Pedrosa-Harand A."/>
            <person name="Macas J."/>
            <person name="Mayer K.F.X."/>
            <person name="Houben A."/>
            <person name="Marques A."/>
        </authorList>
    </citation>
    <scope>NUCLEOTIDE SEQUENCE</scope>
    <source>
        <strain evidence="9">RhyBre1mFocal</strain>
    </source>
</reference>
<evidence type="ECO:0000256" key="2">
    <source>
        <dbReference type="ARBA" id="ARBA00022618"/>
    </source>
</evidence>
<dbReference type="GO" id="GO:0005680">
    <property type="term" value="C:anaphase-promoting complex"/>
    <property type="evidence" value="ECO:0007669"/>
    <property type="project" value="InterPro"/>
</dbReference>
<dbReference type="InterPro" id="IPR024977">
    <property type="entry name" value="Apc4-like_WD40_dom"/>
</dbReference>
<dbReference type="PANTHER" id="PTHR13260:SF0">
    <property type="entry name" value="ANAPHASE-PROMOTING COMPLEX SUBUNIT 4"/>
    <property type="match status" value="1"/>
</dbReference>
<comment type="caution">
    <text evidence="9">The sequence shown here is derived from an EMBL/GenBank/DDBJ whole genome shotgun (WGS) entry which is preliminary data.</text>
</comment>
<evidence type="ECO:0000256" key="5">
    <source>
        <dbReference type="ARBA" id="ARBA00023306"/>
    </source>
</evidence>
<dbReference type="InterPro" id="IPR024789">
    <property type="entry name" value="APC4"/>
</dbReference>
<dbReference type="AlphaFoldDB" id="A0A9Q0CRX2"/>
<organism evidence="9 10">
    <name type="scientific">Rhynchospora breviuscula</name>
    <dbReference type="NCBI Taxonomy" id="2022672"/>
    <lineage>
        <taxon>Eukaryota</taxon>
        <taxon>Viridiplantae</taxon>
        <taxon>Streptophyta</taxon>
        <taxon>Embryophyta</taxon>
        <taxon>Tracheophyta</taxon>
        <taxon>Spermatophyta</taxon>
        <taxon>Magnoliopsida</taxon>
        <taxon>Liliopsida</taxon>
        <taxon>Poales</taxon>
        <taxon>Cyperaceae</taxon>
        <taxon>Cyperoideae</taxon>
        <taxon>Rhynchosporeae</taxon>
        <taxon>Rhynchospora</taxon>
    </lineage>
</organism>